<evidence type="ECO:0000259" key="2">
    <source>
        <dbReference type="SMART" id="SM00507"/>
    </source>
</evidence>
<keyword evidence="4" id="KW-1185">Reference proteome</keyword>
<feature type="region of interest" description="Disordered" evidence="1">
    <location>
        <begin position="300"/>
        <end position="322"/>
    </location>
</feature>
<keyword evidence="3" id="KW-0540">Nuclease</keyword>
<organism evidence="3 4">
    <name type="scientific">Nocardioides ganghwensis</name>
    <dbReference type="NCBI Taxonomy" id="252230"/>
    <lineage>
        <taxon>Bacteria</taxon>
        <taxon>Bacillati</taxon>
        <taxon>Actinomycetota</taxon>
        <taxon>Actinomycetes</taxon>
        <taxon>Propionibacteriales</taxon>
        <taxon>Nocardioidaceae</taxon>
        <taxon>Nocardioides</taxon>
    </lineage>
</organism>
<dbReference type="CDD" id="cd00085">
    <property type="entry name" value="HNHc"/>
    <property type="match status" value="1"/>
</dbReference>
<reference evidence="3 4" key="1">
    <citation type="submission" date="2019-01" db="EMBL/GenBank/DDBJ databases">
        <title>Novel species of Nocardioides.</title>
        <authorList>
            <person name="Liu Q."/>
            <person name="Xin Y.-H."/>
        </authorList>
    </citation>
    <scope>NUCLEOTIDE SEQUENCE [LARGE SCALE GENOMIC DNA]</scope>
    <source>
        <strain evidence="3 4">CGMCC 4.6875</strain>
    </source>
</reference>
<evidence type="ECO:0000313" key="4">
    <source>
        <dbReference type="Proteomes" id="UP000293291"/>
    </source>
</evidence>
<sequence>MSTTAPAPATSTRLSSRVVLDRAVAAMRAKRRVEVEVLESALAWAEAHVVSDEEVAAGWRSETIRTPGTAAALFGERPLPIAGDGTPLVAEFAVIELAGVLEQSHEATLALLGDVLDLAHRLPRLWTLVRSLDVPVRLAREAARVSRDLDVVAAGHADRLLVWQPRRLNPHRVGVLVHEARLYADPDRAIADHDEALAARRVEVHHEQGAPGVSEVFMSLDTADAIAFDNTVSTMATTMKALGHHGDLGVRRAHAVGLLADPQQALDLLAAADVADPDREVDPAADETVCVAEEATYASADPFRRPTTHPRNGQTGRTGGSGEVRLVLHLTDRDLLTDPHGVDPRGVARSDELGPMLLGRLQAWLLTAGKVVIQPVIDAEQMPAVDAHDPPARMAAAVRLRDGTCVFPGCTRPSERADLDHITEYVPIDDGGPPGQTHPNNLAPLCRRHHRAKTFGAFTYHRRPDGAYEWTLPTGRRITTDPPRPRPRPEPGYRP</sequence>
<protein>
    <submittedName>
        <fullName evidence="3">HNH endonuclease</fullName>
    </submittedName>
</protein>
<dbReference type="EMBL" id="SDWU01000021">
    <property type="protein sequence ID" value="RYB98762.1"/>
    <property type="molecule type" value="Genomic_DNA"/>
</dbReference>
<feature type="region of interest" description="Disordered" evidence="1">
    <location>
        <begin position="473"/>
        <end position="495"/>
    </location>
</feature>
<name>A0A4Q2S7L8_9ACTN</name>
<accession>A0A4Q2S7L8</accession>
<dbReference type="SMART" id="SM00507">
    <property type="entry name" value="HNHc"/>
    <property type="match status" value="1"/>
</dbReference>
<feature type="compositionally biased region" description="Basic and acidic residues" evidence="1">
    <location>
        <begin position="483"/>
        <end position="495"/>
    </location>
</feature>
<keyword evidence="3" id="KW-0378">Hydrolase</keyword>
<proteinExistence type="predicted"/>
<dbReference type="OrthoDB" id="3778721at2"/>
<keyword evidence="3" id="KW-0255">Endonuclease</keyword>
<feature type="domain" description="HNH nuclease" evidence="2">
    <location>
        <begin position="393"/>
        <end position="451"/>
    </location>
</feature>
<dbReference type="Gene3D" id="1.10.30.50">
    <property type="match status" value="1"/>
</dbReference>
<dbReference type="InterPro" id="IPR003615">
    <property type="entry name" value="HNH_nuc"/>
</dbReference>
<dbReference type="RefSeq" id="WP_129456406.1">
    <property type="nucleotide sequence ID" value="NZ_SDWU01000021.1"/>
</dbReference>
<gene>
    <name evidence="3" type="ORF">EUA07_17200</name>
</gene>
<dbReference type="Proteomes" id="UP000293291">
    <property type="component" value="Unassembled WGS sequence"/>
</dbReference>
<dbReference type="GO" id="GO:0004519">
    <property type="term" value="F:endonuclease activity"/>
    <property type="evidence" value="ECO:0007669"/>
    <property type="project" value="UniProtKB-KW"/>
</dbReference>
<dbReference type="AlphaFoldDB" id="A0A4Q2S7L8"/>
<evidence type="ECO:0000313" key="3">
    <source>
        <dbReference type="EMBL" id="RYB98762.1"/>
    </source>
</evidence>
<comment type="caution">
    <text evidence="3">The sequence shown here is derived from an EMBL/GenBank/DDBJ whole genome shotgun (WGS) entry which is preliminary data.</text>
</comment>
<evidence type="ECO:0000256" key="1">
    <source>
        <dbReference type="SAM" id="MobiDB-lite"/>
    </source>
</evidence>